<protein>
    <submittedName>
        <fullName evidence="5">Glycoside hydrolase family 95 protein</fullName>
    </submittedName>
</protein>
<dbReference type="Gene3D" id="2.60.40.1180">
    <property type="entry name" value="Golgi alpha-mannosidase II"/>
    <property type="match status" value="1"/>
</dbReference>
<feature type="domain" description="Alpha fucosidase A-like C-terminal" evidence="3">
    <location>
        <begin position="718"/>
        <end position="790"/>
    </location>
</feature>
<reference evidence="5 6" key="1">
    <citation type="submission" date="2019-11" db="EMBL/GenBank/DDBJ databases">
        <title>Maribacter lutea sp. nov., a marine bacterium isolated from intertidal sand.</title>
        <authorList>
            <person name="Liu A."/>
        </authorList>
    </citation>
    <scope>NUCLEOTIDE SEQUENCE [LARGE SCALE GENOMIC DNA]</scope>
    <source>
        <strain evidence="5 6">RZ05</strain>
    </source>
</reference>
<dbReference type="OrthoDB" id="9802600at2"/>
<dbReference type="InterPro" id="IPR054363">
    <property type="entry name" value="GH95_cat"/>
</dbReference>
<dbReference type="InterPro" id="IPR049053">
    <property type="entry name" value="AFCA-like_C"/>
</dbReference>
<dbReference type="PANTHER" id="PTHR31084">
    <property type="entry name" value="ALPHA-L-FUCOSIDASE 2"/>
    <property type="match status" value="1"/>
</dbReference>
<dbReference type="Pfam" id="PF14498">
    <property type="entry name" value="Glyco_hyd_65N_2"/>
    <property type="match status" value="1"/>
</dbReference>
<dbReference type="PANTHER" id="PTHR31084:SF0">
    <property type="entry name" value="ALPHA-L-FUCOSIDASE 2"/>
    <property type="match status" value="1"/>
</dbReference>
<dbReference type="InterPro" id="IPR012341">
    <property type="entry name" value="6hp_glycosidase-like_sf"/>
</dbReference>
<dbReference type="InterPro" id="IPR027414">
    <property type="entry name" value="GH95_N_dom"/>
</dbReference>
<evidence type="ECO:0000259" key="4">
    <source>
        <dbReference type="Pfam" id="PF22124"/>
    </source>
</evidence>
<sequence length="843" mass="94303">MNKTIYPFGFTLLSLCLCVLVSRVGNAQTTSNQAPDLKLWYDAPAANWNEALPLGNGRLGAMVFGNPVNENIQLNESTLWAGGPHRNDNPEAKGILTEIRQLLFDGNYKEAHDLANAKIISKTSHGMPYETVGNLRLDFANHGNYSNYYRELDIENAINTTKYTVDGVEYRREIFTSFPDDVIVMKLTANEKGKISFNATMDRPEPAVVEVGTENDDVLVMTGKGSDRKSKRTPEDAHPIEGKVRFESRLQIVPEGGTLKASENSLSVEGANSVIMYLSIATNFVNYRDVSGNAHKRAVAFMANAERKDYQRLKAGHSAYFQSYFNRVSLDLSKTDEIDHPTDVRIQRFSQANDPALAALYFQYGRYLLICSSRPGGQAANLQGLWANELFPPWKSAYTVNINTEMNYWPAEATNLTEMHEPLIEMVKELSVAGQETAKVMYGAEGWVCHHNTDLWRICGPVDGATWGMWPSGGLWLSQHLWEKYLYNGDLGYLQEVYPALKGSAEFCLSFLTPEPDHGWLVFTPSTSPENRPAHMPNMVNIAYATTMDNQLILDMLTKTLAAAKVLDTDAELIRKIEATLPQLAPTQIGRHAQIQEWINDWDSPDDKHRHISHLYAMHPSNQFSPFRTPELAEATRNVLIYRGDPSTGWSMNWKINQWARLLDGNHAYKMMTDQIKLVGRPGSKGGGTYANMLDAHPPFQIDGNFGFTSGLTEMLLQSHDGAIHLIPALPDVWQDGKVTGLRARGGFEMESLEWKDGEVVKAVIKSNLGGICRVRSYTELDFDDGKKLESAEGNNENPFYQVPKIKAPIISEEAHLKGFDVKDTYLYDVATQAGQTIVLVKK</sequence>
<dbReference type="EMBL" id="WKJH01000024">
    <property type="protein sequence ID" value="MRX65304.1"/>
    <property type="molecule type" value="Genomic_DNA"/>
</dbReference>
<evidence type="ECO:0000313" key="6">
    <source>
        <dbReference type="Proteomes" id="UP000443153"/>
    </source>
</evidence>
<dbReference type="Proteomes" id="UP000443153">
    <property type="component" value="Unassembled WGS sequence"/>
</dbReference>
<proteinExistence type="predicted"/>
<dbReference type="GO" id="GO:0005975">
    <property type="term" value="P:carbohydrate metabolic process"/>
    <property type="evidence" value="ECO:0007669"/>
    <property type="project" value="InterPro"/>
</dbReference>
<keyword evidence="1" id="KW-0732">Signal</keyword>
<dbReference type="Gene3D" id="1.50.10.10">
    <property type="match status" value="1"/>
</dbReference>
<evidence type="ECO:0000259" key="2">
    <source>
        <dbReference type="Pfam" id="PF14498"/>
    </source>
</evidence>
<evidence type="ECO:0000256" key="1">
    <source>
        <dbReference type="SAM" id="SignalP"/>
    </source>
</evidence>
<dbReference type="Pfam" id="PF21307">
    <property type="entry name" value="Glyco_hydro_95_C"/>
    <property type="match status" value="1"/>
</dbReference>
<dbReference type="AlphaFoldDB" id="A0A6I2MSW2"/>
<dbReference type="InterPro" id="IPR008928">
    <property type="entry name" value="6-hairpin_glycosidase_sf"/>
</dbReference>
<gene>
    <name evidence="5" type="ORF">GJ691_14185</name>
</gene>
<keyword evidence="5" id="KW-0378">Hydrolase</keyword>
<evidence type="ECO:0000313" key="5">
    <source>
        <dbReference type="EMBL" id="MRX65304.1"/>
    </source>
</evidence>
<dbReference type="GO" id="GO:0004560">
    <property type="term" value="F:alpha-L-fucosidase activity"/>
    <property type="evidence" value="ECO:0007669"/>
    <property type="project" value="InterPro"/>
</dbReference>
<feature type="chain" id="PRO_5026287032" evidence="1">
    <location>
        <begin position="28"/>
        <end position="843"/>
    </location>
</feature>
<dbReference type="PIRSF" id="PIRSF007663">
    <property type="entry name" value="UCP007663"/>
    <property type="match status" value="1"/>
</dbReference>
<dbReference type="InterPro" id="IPR016518">
    <property type="entry name" value="Alpha-L-fucosidase"/>
</dbReference>
<dbReference type="SUPFAM" id="SSF48208">
    <property type="entry name" value="Six-hairpin glycosidases"/>
    <property type="match status" value="1"/>
</dbReference>
<evidence type="ECO:0000259" key="3">
    <source>
        <dbReference type="Pfam" id="PF21307"/>
    </source>
</evidence>
<accession>A0A6I2MSW2</accession>
<feature type="domain" description="Glycosyl hydrolase family 95 catalytic" evidence="4">
    <location>
        <begin position="310"/>
        <end position="716"/>
    </location>
</feature>
<keyword evidence="6" id="KW-1185">Reference proteome</keyword>
<dbReference type="Pfam" id="PF22124">
    <property type="entry name" value="Glyco_hydro_95_cat"/>
    <property type="match status" value="1"/>
</dbReference>
<organism evidence="5 6">
    <name type="scientific">Maribacter luteus</name>
    <dbReference type="NCBI Taxonomy" id="2594478"/>
    <lineage>
        <taxon>Bacteria</taxon>
        <taxon>Pseudomonadati</taxon>
        <taxon>Bacteroidota</taxon>
        <taxon>Flavobacteriia</taxon>
        <taxon>Flavobacteriales</taxon>
        <taxon>Flavobacteriaceae</taxon>
        <taxon>Maribacter</taxon>
    </lineage>
</organism>
<name>A0A6I2MSW2_9FLAO</name>
<feature type="domain" description="Glycosyl hydrolase family 95 N-terminal" evidence="2">
    <location>
        <begin position="39"/>
        <end position="286"/>
    </location>
</feature>
<comment type="caution">
    <text evidence="5">The sequence shown here is derived from an EMBL/GenBank/DDBJ whole genome shotgun (WGS) entry which is preliminary data.</text>
</comment>
<feature type="signal peptide" evidence="1">
    <location>
        <begin position="1"/>
        <end position="27"/>
    </location>
</feature>
<dbReference type="Gene3D" id="2.70.98.50">
    <property type="entry name" value="putative glycoside hydrolase family protein from bacillus halodurans"/>
    <property type="match status" value="1"/>
</dbReference>
<dbReference type="InterPro" id="IPR013780">
    <property type="entry name" value="Glyco_hydro_b"/>
</dbReference>